<organism evidence="2 3">
    <name type="scientific">Dyella acidiphila</name>
    <dbReference type="NCBI Taxonomy" id="2775866"/>
    <lineage>
        <taxon>Bacteria</taxon>
        <taxon>Pseudomonadati</taxon>
        <taxon>Pseudomonadota</taxon>
        <taxon>Gammaproteobacteria</taxon>
        <taxon>Lysobacterales</taxon>
        <taxon>Rhodanobacteraceae</taxon>
        <taxon>Dyella</taxon>
    </lineage>
</organism>
<sequence>MNHATQADDPMTTQAEQLNTNIMDTWLVENDHKVRINLGESSVQDIRLRDVLPDIGSEHWIHALSLGNNSTWGSPRLRAAVAASYHSLAADRVLVTAGVSEAVVTVSLAHQQAGANLVIPVPAFHALYDVPEALGYEIRKIALRPEQGFQLPVDEVIGAIDAHTRIVLLNTPHNPTGTVYAPEDILRIADAAEKVGAVVVVDEHYRYLTRDPAQDCIASAAGLRRNIVAFGSVGKCFGCTGLRVGWIIAEPALLARYHHFKLLVTHTIPLLSDQLGAELLERRHTILPATIATITHNLQRLRQVATNSGGAIDFTDPDGGSTVFARLRDSTDSMSFAQALLDRSGVLVLPGESFDLPGFFRIRLGVTPAEFEQACQALETALLEHLPAQKRA</sequence>
<dbReference type="Gene3D" id="3.90.1150.10">
    <property type="entry name" value="Aspartate Aminotransferase, domain 1"/>
    <property type="match status" value="1"/>
</dbReference>
<proteinExistence type="predicted"/>
<feature type="domain" description="Aminotransferase class I/classII large" evidence="1">
    <location>
        <begin position="73"/>
        <end position="378"/>
    </location>
</feature>
<dbReference type="RefSeq" id="WP_192556879.1">
    <property type="nucleotide sequence ID" value="NZ_JACZZA010000011.1"/>
</dbReference>
<dbReference type="InterPro" id="IPR015424">
    <property type="entry name" value="PyrdxlP-dep_Trfase"/>
</dbReference>
<keyword evidence="2" id="KW-0808">Transferase</keyword>
<evidence type="ECO:0000313" key="3">
    <source>
        <dbReference type="Proteomes" id="UP000651010"/>
    </source>
</evidence>
<dbReference type="EMBL" id="JACZZA010000011">
    <property type="protein sequence ID" value="MBE1162047.1"/>
    <property type="molecule type" value="Genomic_DNA"/>
</dbReference>
<dbReference type="Proteomes" id="UP000651010">
    <property type="component" value="Unassembled WGS sequence"/>
</dbReference>
<keyword evidence="3" id="KW-1185">Reference proteome</keyword>
<dbReference type="InterPro" id="IPR004839">
    <property type="entry name" value="Aminotransferase_I/II_large"/>
</dbReference>
<dbReference type="CDD" id="cd00609">
    <property type="entry name" value="AAT_like"/>
    <property type="match status" value="1"/>
</dbReference>
<comment type="caution">
    <text evidence="2">The sequence shown here is derived from an EMBL/GenBank/DDBJ whole genome shotgun (WGS) entry which is preliminary data.</text>
</comment>
<accession>A0ABR9GDC8</accession>
<evidence type="ECO:0000313" key="2">
    <source>
        <dbReference type="EMBL" id="MBE1162047.1"/>
    </source>
</evidence>
<dbReference type="GO" id="GO:0008483">
    <property type="term" value="F:transaminase activity"/>
    <property type="evidence" value="ECO:0007669"/>
    <property type="project" value="UniProtKB-KW"/>
</dbReference>
<keyword evidence="2" id="KW-0032">Aminotransferase</keyword>
<dbReference type="Gene3D" id="3.40.640.10">
    <property type="entry name" value="Type I PLP-dependent aspartate aminotransferase-like (Major domain)"/>
    <property type="match status" value="1"/>
</dbReference>
<dbReference type="SUPFAM" id="SSF53383">
    <property type="entry name" value="PLP-dependent transferases"/>
    <property type="match status" value="1"/>
</dbReference>
<dbReference type="Pfam" id="PF00155">
    <property type="entry name" value="Aminotran_1_2"/>
    <property type="match status" value="1"/>
</dbReference>
<gene>
    <name evidence="2" type="ORF">IGX34_16810</name>
</gene>
<dbReference type="PANTHER" id="PTHR43510">
    <property type="entry name" value="AMINOTRANSFERASE FUNCTION, HYPOTHETICAL (EUROFUNG)"/>
    <property type="match status" value="1"/>
</dbReference>
<dbReference type="InterPro" id="IPR015422">
    <property type="entry name" value="PyrdxlP-dep_Trfase_small"/>
</dbReference>
<name>A0ABR9GDC8_9GAMM</name>
<evidence type="ECO:0000259" key="1">
    <source>
        <dbReference type="Pfam" id="PF00155"/>
    </source>
</evidence>
<protein>
    <submittedName>
        <fullName evidence="2">Pyridoxal phosphate-dependent aminotransferase</fullName>
    </submittedName>
</protein>
<dbReference type="PANTHER" id="PTHR43510:SF1">
    <property type="entry name" value="AMINOTRANSFERASE FUNCTION, HYPOTHETICAL (EUROFUNG)"/>
    <property type="match status" value="1"/>
</dbReference>
<reference evidence="2 3" key="1">
    <citation type="submission" date="2020-09" db="EMBL/GenBank/DDBJ databases">
        <title>Dyella sp. 7MK23 isolated from forest soil.</title>
        <authorList>
            <person name="Fu J."/>
        </authorList>
    </citation>
    <scope>NUCLEOTIDE SEQUENCE [LARGE SCALE GENOMIC DNA]</scope>
    <source>
        <strain evidence="2 3">7MK23</strain>
    </source>
</reference>
<dbReference type="InterPro" id="IPR015421">
    <property type="entry name" value="PyrdxlP-dep_Trfase_major"/>
</dbReference>